<reference evidence="1" key="1">
    <citation type="journal article" date="2019" name="bioRxiv">
        <title>The Genome of the Zebra Mussel, Dreissena polymorpha: A Resource for Invasive Species Research.</title>
        <authorList>
            <person name="McCartney M.A."/>
            <person name="Auch B."/>
            <person name="Kono T."/>
            <person name="Mallez S."/>
            <person name="Zhang Y."/>
            <person name="Obille A."/>
            <person name="Becker A."/>
            <person name="Abrahante J.E."/>
            <person name="Garbe J."/>
            <person name="Badalamenti J.P."/>
            <person name="Herman A."/>
            <person name="Mangelson H."/>
            <person name="Liachko I."/>
            <person name="Sullivan S."/>
            <person name="Sone E.D."/>
            <person name="Koren S."/>
            <person name="Silverstein K.A.T."/>
            <person name="Beckman K.B."/>
            <person name="Gohl D.M."/>
        </authorList>
    </citation>
    <scope>NUCLEOTIDE SEQUENCE</scope>
    <source>
        <strain evidence="1">Duluth1</strain>
        <tissue evidence="1">Whole animal</tissue>
    </source>
</reference>
<proteinExistence type="predicted"/>
<evidence type="ECO:0000313" key="2">
    <source>
        <dbReference type="Proteomes" id="UP000828390"/>
    </source>
</evidence>
<name>A0A9D4IWP1_DREPO</name>
<dbReference type="AlphaFoldDB" id="A0A9D4IWP1"/>
<evidence type="ECO:0000313" key="1">
    <source>
        <dbReference type="EMBL" id="KAH3789635.1"/>
    </source>
</evidence>
<reference evidence="1" key="2">
    <citation type="submission" date="2020-11" db="EMBL/GenBank/DDBJ databases">
        <authorList>
            <person name="McCartney M.A."/>
            <person name="Auch B."/>
            <person name="Kono T."/>
            <person name="Mallez S."/>
            <person name="Becker A."/>
            <person name="Gohl D.M."/>
            <person name="Silverstein K.A.T."/>
            <person name="Koren S."/>
            <person name="Bechman K.B."/>
            <person name="Herman A."/>
            <person name="Abrahante J.E."/>
            <person name="Garbe J."/>
        </authorList>
    </citation>
    <scope>NUCLEOTIDE SEQUENCE</scope>
    <source>
        <strain evidence="1">Duluth1</strain>
        <tissue evidence="1">Whole animal</tissue>
    </source>
</reference>
<dbReference type="Proteomes" id="UP000828390">
    <property type="component" value="Unassembled WGS sequence"/>
</dbReference>
<organism evidence="1 2">
    <name type="scientific">Dreissena polymorpha</name>
    <name type="common">Zebra mussel</name>
    <name type="synonym">Mytilus polymorpha</name>
    <dbReference type="NCBI Taxonomy" id="45954"/>
    <lineage>
        <taxon>Eukaryota</taxon>
        <taxon>Metazoa</taxon>
        <taxon>Spiralia</taxon>
        <taxon>Lophotrochozoa</taxon>
        <taxon>Mollusca</taxon>
        <taxon>Bivalvia</taxon>
        <taxon>Autobranchia</taxon>
        <taxon>Heteroconchia</taxon>
        <taxon>Euheterodonta</taxon>
        <taxon>Imparidentia</taxon>
        <taxon>Neoheterodontei</taxon>
        <taxon>Myida</taxon>
        <taxon>Dreissenoidea</taxon>
        <taxon>Dreissenidae</taxon>
        <taxon>Dreissena</taxon>
    </lineage>
</organism>
<protein>
    <submittedName>
        <fullName evidence="1">Uncharacterized protein</fullName>
    </submittedName>
</protein>
<comment type="caution">
    <text evidence="1">The sequence shown here is derived from an EMBL/GenBank/DDBJ whole genome shotgun (WGS) entry which is preliminary data.</text>
</comment>
<sequence length="91" mass="10946">MNHKYLECMVMCIHRSLFQFIATEPERTDGALDDYTALFRRFHSADHSAPLRRVFEYAQRDRRDMAFREIAERALRHSGRDRLVVFRTNIL</sequence>
<gene>
    <name evidence="1" type="ORF">DPMN_167820</name>
</gene>
<dbReference type="EMBL" id="JAIWYP010000008">
    <property type="protein sequence ID" value="KAH3789635.1"/>
    <property type="molecule type" value="Genomic_DNA"/>
</dbReference>
<accession>A0A9D4IWP1</accession>
<keyword evidence="2" id="KW-1185">Reference proteome</keyword>